<evidence type="ECO:0000313" key="2">
    <source>
        <dbReference type="EMBL" id="KAA3489873.1"/>
    </source>
</evidence>
<keyword evidence="3" id="KW-1185">Reference proteome</keyword>
<dbReference type="GO" id="GO:0003964">
    <property type="term" value="F:RNA-directed DNA polymerase activity"/>
    <property type="evidence" value="ECO:0007669"/>
    <property type="project" value="UniProtKB-KW"/>
</dbReference>
<evidence type="ECO:0000313" key="3">
    <source>
        <dbReference type="Proteomes" id="UP000325315"/>
    </source>
</evidence>
<keyword evidence="2" id="KW-0808">Transferase</keyword>
<dbReference type="Pfam" id="PF13456">
    <property type="entry name" value="RVT_3"/>
    <property type="match status" value="1"/>
</dbReference>
<feature type="domain" description="RNase H type-1" evidence="1">
    <location>
        <begin position="83"/>
        <end position="150"/>
    </location>
</feature>
<dbReference type="OrthoDB" id="1748820at2759"/>
<evidence type="ECO:0000259" key="1">
    <source>
        <dbReference type="Pfam" id="PF13456"/>
    </source>
</evidence>
<organism evidence="2 3">
    <name type="scientific">Gossypium australe</name>
    <dbReference type="NCBI Taxonomy" id="47621"/>
    <lineage>
        <taxon>Eukaryota</taxon>
        <taxon>Viridiplantae</taxon>
        <taxon>Streptophyta</taxon>
        <taxon>Embryophyta</taxon>
        <taxon>Tracheophyta</taxon>
        <taxon>Spermatophyta</taxon>
        <taxon>Magnoliopsida</taxon>
        <taxon>eudicotyledons</taxon>
        <taxon>Gunneridae</taxon>
        <taxon>Pentapetalae</taxon>
        <taxon>rosids</taxon>
        <taxon>malvids</taxon>
        <taxon>Malvales</taxon>
        <taxon>Malvaceae</taxon>
        <taxon>Malvoideae</taxon>
        <taxon>Gossypium</taxon>
    </lineage>
</organism>
<reference evidence="3" key="1">
    <citation type="journal article" date="2019" name="Plant Biotechnol. J.">
        <title>Genome sequencing of the Australian wild diploid species Gossypium australe highlights disease resistance and delayed gland morphogenesis.</title>
        <authorList>
            <person name="Cai Y."/>
            <person name="Cai X."/>
            <person name="Wang Q."/>
            <person name="Wang P."/>
            <person name="Zhang Y."/>
            <person name="Cai C."/>
            <person name="Xu Y."/>
            <person name="Wang K."/>
            <person name="Zhou Z."/>
            <person name="Wang C."/>
            <person name="Geng S."/>
            <person name="Li B."/>
            <person name="Dong Q."/>
            <person name="Hou Y."/>
            <person name="Wang H."/>
            <person name="Ai P."/>
            <person name="Liu Z."/>
            <person name="Yi F."/>
            <person name="Sun M."/>
            <person name="An G."/>
            <person name="Cheng J."/>
            <person name="Zhang Y."/>
            <person name="Shi Q."/>
            <person name="Xie Y."/>
            <person name="Shi X."/>
            <person name="Chang Y."/>
            <person name="Huang F."/>
            <person name="Chen Y."/>
            <person name="Hong S."/>
            <person name="Mi L."/>
            <person name="Sun Q."/>
            <person name="Zhang L."/>
            <person name="Zhou B."/>
            <person name="Peng R."/>
            <person name="Zhang X."/>
            <person name="Liu F."/>
        </authorList>
    </citation>
    <scope>NUCLEOTIDE SEQUENCE [LARGE SCALE GENOMIC DNA]</scope>
    <source>
        <strain evidence="3">cv. PA1801</strain>
    </source>
</reference>
<name>A0A5B6X853_9ROSI</name>
<sequence>MDAEDSEDNREPIWKDWLVKEFSIQNTKTCEIKAIVYWAIWYNRNKIHHEGLRGQVCDMLAFIKAYHAEISVLRELPTQTTVTKRSISGIIARNKDGLVMAACTCPWDNIPDLTTAEARACLQAIDMSEGMGFQEICVEGEPLTVIKKNKLKNGRQIHYKQSD</sequence>
<dbReference type="GO" id="GO:0003676">
    <property type="term" value="F:nucleic acid binding"/>
    <property type="evidence" value="ECO:0007669"/>
    <property type="project" value="InterPro"/>
</dbReference>
<dbReference type="Proteomes" id="UP000325315">
    <property type="component" value="Unassembled WGS sequence"/>
</dbReference>
<proteinExistence type="predicted"/>
<keyword evidence="2" id="KW-0548">Nucleotidyltransferase</keyword>
<protein>
    <submittedName>
        <fullName evidence="2">Reverse transcriptase</fullName>
    </submittedName>
</protein>
<dbReference type="InterPro" id="IPR002156">
    <property type="entry name" value="RNaseH_domain"/>
</dbReference>
<dbReference type="GO" id="GO:0004523">
    <property type="term" value="F:RNA-DNA hybrid ribonuclease activity"/>
    <property type="evidence" value="ECO:0007669"/>
    <property type="project" value="InterPro"/>
</dbReference>
<accession>A0A5B6X853</accession>
<keyword evidence="2" id="KW-0695">RNA-directed DNA polymerase</keyword>
<dbReference type="EMBL" id="SMMG02000001">
    <property type="protein sequence ID" value="KAA3489873.1"/>
    <property type="molecule type" value="Genomic_DNA"/>
</dbReference>
<comment type="caution">
    <text evidence="2">The sequence shown here is derived from an EMBL/GenBank/DDBJ whole genome shotgun (WGS) entry which is preliminary data.</text>
</comment>
<gene>
    <name evidence="2" type="ORF">EPI10_033433</name>
</gene>
<dbReference type="AlphaFoldDB" id="A0A5B6X853"/>